<dbReference type="GO" id="GO:0032456">
    <property type="term" value="P:endocytic recycling"/>
    <property type="evidence" value="ECO:0007669"/>
    <property type="project" value="TreeGrafter"/>
</dbReference>
<keyword evidence="4" id="KW-0175">Coiled coil</keyword>
<evidence type="ECO:0000256" key="2">
    <source>
        <dbReference type="ARBA" id="ARBA00016122"/>
    </source>
</evidence>
<dbReference type="GO" id="GO:0000938">
    <property type="term" value="C:GARP complex"/>
    <property type="evidence" value="ECO:0007669"/>
    <property type="project" value="UniProtKB-UniRule"/>
</dbReference>
<dbReference type="InterPro" id="IPR014812">
    <property type="entry name" value="Vps51"/>
</dbReference>
<sequence length="517" mass="59103">MLRQLEYPEDELEKEMLSNWKEQLQSEIENLEQQIASNTVYVDVLEYVDNGCCSFLTNISLAASLYPQLFKTRREGEMMDMIDQLMHRLEKAVLQRFYNETNPRECAIYVRALDRIYRRIAASCRLLSGLDFSNMNINLVIKATKHQIGLCRSSISSTIDAVLNEIAKETNLAISSSTMGSMSIQDILQYIHKLEQNFLIAVKTSLANLLLFTASDITFAGNDPAHFFSTFGIDVHEEVVIGSVKDLIKLAEAYEKGHGEKSGLSPIFYLIFAQFLHNTHGKHINYLMDLCQEQFRLGDRVNKITNQEIIKNSLFSGAELSLKKYVEVQGGAISQLLVKSIESRDWLDCSEPQSVRAVIKRVIEYIDGIDQQIKPLMEHDTRKERTPDSVRSAGSARRSKKNSYDTGSLSSALEKLWNERVDYFSTVEFKRDSILTAIVKISLKAYVEIVRLQVFGRHGLEQMQIDCCYLKQHLWKYMMDEHVLNSLIDEVITSVVNQCVDPKILDPAYVKQICENT</sequence>
<evidence type="ECO:0000256" key="3">
    <source>
        <dbReference type="RuleBase" id="RU368010"/>
    </source>
</evidence>
<feature type="coiled-coil region" evidence="4">
    <location>
        <begin position="14"/>
        <end position="41"/>
    </location>
</feature>
<evidence type="ECO:0000256" key="1">
    <source>
        <dbReference type="ARBA" id="ARBA00006080"/>
    </source>
</evidence>
<dbReference type="GO" id="GO:0007041">
    <property type="term" value="P:lysosomal transport"/>
    <property type="evidence" value="ECO:0007669"/>
    <property type="project" value="TreeGrafter"/>
</dbReference>
<comment type="function">
    <text evidence="3">Acts as component of the GARP complex that is involved in retrograde transport from early and late endosomes to the trans-Golgi network (TGN).</text>
</comment>
<dbReference type="GO" id="GO:0006869">
    <property type="term" value="P:lipid transport"/>
    <property type="evidence" value="ECO:0007669"/>
    <property type="project" value="UniProtKB-UniRule"/>
</dbReference>
<dbReference type="AlphaFoldDB" id="A0A914C7J5"/>
<dbReference type="GO" id="GO:0016020">
    <property type="term" value="C:membrane"/>
    <property type="evidence" value="ECO:0007669"/>
    <property type="project" value="TreeGrafter"/>
</dbReference>
<protein>
    <recommendedName>
        <fullName evidence="2 3">Vacuolar protein sorting-associated protein 51 homolog</fullName>
    </recommendedName>
</protein>
<evidence type="ECO:0000256" key="4">
    <source>
        <dbReference type="SAM" id="Coils"/>
    </source>
</evidence>
<evidence type="ECO:0000313" key="6">
    <source>
        <dbReference type="Proteomes" id="UP000887540"/>
    </source>
</evidence>
<feature type="region of interest" description="Disordered" evidence="5">
    <location>
        <begin position="376"/>
        <end position="406"/>
    </location>
</feature>
<keyword evidence="3" id="KW-0653">Protein transport</keyword>
<evidence type="ECO:0000313" key="7">
    <source>
        <dbReference type="WBParaSite" id="ACRNAN_Path_400.g1522.t1"/>
    </source>
</evidence>
<feature type="compositionally biased region" description="Basic and acidic residues" evidence="5">
    <location>
        <begin position="376"/>
        <end position="388"/>
    </location>
</feature>
<dbReference type="GO" id="GO:0005829">
    <property type="term" value="C:cytosol"/>
    <property type="evidence" value="ECO:0007669"/>
    <property type="project" value="GOC"/>
</dbReference>
<reference evidence="7" key="1">
    <citation type="submission" date="2022-11" db="UniProtKB">
        <authorList>
            <consortium name="WormBaseParasite"/>
        </authorList>
    </citation>
    <scope>IDENTIFICATION</scope>
</reference>
<dbReference type="GO" id="GO:0048193">
    <property type="term" value="P:Golgi vesicle transport"/>
    <property type="evidence" value="ECO:0007669"/>
    <property type="project" value="TreeGrafter"/>
</dbReference>
<dbReference type="GO" id="GO:1990745">
    <property type="term" value="C:EARP complex"/>
    <property type="evidence" value="ECO:0007669"/>
    <property type="project" value="TreeGrafter"/>
</dbReference>
<comment type="similarity">
    <text evidence="1 3">Belongs to the VPS51 family.</text>
</comment>
<keyword evidence="3" id="KW-0813">Transport</keyword>
<dbReference type="GO" id="GO:0007030">
    <property type="term" value="P:Golgi organization"/>
    <property type="evidence" value="ECO:0007669"/>
    <property type="project" value="UniProtKB-UniRule"/>
</dbReference>
<accession>A0A914C7J5</accession>
<dbReference type="WBParaSite" id="ACRNAN_Path_400.g1522.t1">
    <property type="protein sequence ID" value="ACRNAN_Path_400.g1522.t1"/>
    <property type="gene ID" value="ACRNAN_Path_400.g1522"/>
</dbReference>
<comment type="subcellular location">
    <subcellularLocation>
        <location evidence="3">Golgi apparatus</location>
        <location evidence="3">trans-Golgi network</location>
    </subcellularLocation>
</comment>
<keyword evidence="3" id="KW-0333">Golgi apparatus</keyword>
<proteinExistence type="inferred from homology"/>
<dbReference type="PANTHER" id="PTHR15954">
    <property type="entry name" value="VACUOLAR PROTEIN SORTING-ASSOCIATED PROTEIN 51 HOMOLOG"/>
    <property type="match status" value="1"/>
</dbReference>
<organism evidence="6 7">
    <name type="scientific">Acrobeloides nanus</name>
    <dbReference type="NCBI Taxonomy" id="290746"/>
    <lineage>
        <taxon>Eukaryota</taxon>
        <taxon>Metazoa</taxon>
        <taxon>Ecdysozoa</taxon>
        <taxon>Nematoda</taxon>
        <taxon>Chromadorea</taxon>
        <taxon>Rhabditida</taxon>
        <taxon>Tylenchina</taxon>
        <taxon>Cephalobomorpha</taxon>
        <taxon>Cephaloboidea</taxon>
        <taxon>Cephalobidae</taxon>
        <taxon>Acrobeloides</taxon>
    </lineage>
</organism>
<name>A0A914C7J5_9BILA</name>
<keyword evidence="3" id="KW-0445">Lipid transport</keyword>
<keyword evidence="6" id="KW-1185">Reference proteome</keyword>
<dbReference type="GO" id="GO:0015031">
    <property type="term" value="P:protein transport"/>
    <property type="evidence" value="ECO:0007669"/>
    <property type="project" value="UniProtKB-UniRule"/>
</dbReference>
<evidence type="ECO:0000256" key="5">
    <source>
        <dbReference type="SAM" id="MobiDB-lite"/>
    </source>
</evidence>
<dbReference type="Proteomes" id="UP000887540">
    <property type="component" value="Unplaced"/>
</dbReference>
<dbReference type="GO" id="GO:0042147">
    <property type="term" value="P:retrograde transport, endosome to Golgi"/>
    <property type="evidence" value="ECO:0007669"/>
    <property type="project" value="UniProtKB-UniRule"/>
</dbReference>
<comment type="subunit">
    <text evidence="3">Component of the Golgi-associated retrograde protein (GARP) complex.</text>
</comment>
<dbReference type="PANTHER" id="PTHR15954:SF4">
    <property type="entry name" value="VACUOLAR PROTEIN SORTING-ASSOCIATED PROTEIN 51 HOMOLOG"/>
    <property type="match status" value="1"/>
</dbReference>